<evidence type="ECO:0000256" key="1">
    <source>
        <dbReference type="SAM" id="MobiDB-lite"/>
    </source>
</evidence>
<evidence type="ECO:0000313" key="3">
    <source>
        <dbReference type="Proteomes" id="UP000327468"/>
    </source>
</evidence>
<gene>
    <name evidence="2" type="ORF">PHYPO_G00204000</name>
</gene>
<feature type="compositionally biased region" description="Low complexity" evidence="1">
    <location>
        <begin position="30"/>
        <end position="41"/>
    </location>
</feature>
<feature type="region of interest" description="Disordered" evidence="1">
    <location>
        <begin position="1"/>
        <end position="45"/>
    </location>
</feature>
<dbReference type="Proteomes" id="UP000327468">
    <property type="component" value="Chromosome 5"/>
</dbReference>
<accession>A0A5N5PBG8</accession>
<dbReference type="EMBL" id="VFJC01000006">
    <property type="protein sequence ID" value="KAB5576914.1"/>
    <property type="molecule type" value="Genomic_DNA"/>
</dbReference>
<protein>
    <submittedName>
        <fullName evidence="2">Uncharacterized protein</fullName>
    </submittedName>
</protein>
<evidence type="ECO:0000313" key="2">
    <source>
        <dbReference type="EMBL" id="KAB5576914.1"/>
    </source>
</evidence>
<comment type="caution">
    <text evidence="2">The sequence shown here is derived from an EMBL/GenBank/DDBJ whole genome shotgun (WGS) entry which is preliminary data.</text>
</comment>
<proteinExistence type="predicted"/>
<reference evidence="2 3" key="1">
    <citation type="submission" date="2019-06" db="EMBL/GenBank/DDBJ databases">
        <title>A chromosome-scale genome assembly of the striped catfish, Pangasianodon hypophthalmus.</title>
        <authorList>
            <person name="Wen M."/>
            <person name="Zahm M."/>
            <person name="Roques C."/>
            <person name="Cabau C."/>
            <person name="Klopp C."/>
            <person name="Donnadieu C."/>
            <person name="Jouanno E."/>
            <person name="Avarre J.-C."/>
            <person name="Campet M."/>
            <person name="Ha T.T.T."/>
            <person name="Dugue R."/>
            <person name="Lampietro C."/>
            <person name="Louis A."/>
            <person name="Herpin A."/>
            <person name="Echchiki A."/>
            <person name="Berthelot C."/>
            <person name="Parey E."/>
            <person name="Roest-Crollius H."/>
            <person name="Braasch I."/>
            <person name="Postlethwait J."/>
            <person name="Bobe J."/>
            <person name="Montfort J."/>
            <person name="Bouchez O."/>
            <person name="Begum T."/>
            <person name="Schartl M."/>
            <person name="Guiguen Y."/>
        </authorList>
    </citation>
    <scope>NUCLEOTIDE SEQUENCE [LARGE SCALE GENOMIC DNA]</scope>
    <source>
        <strain evidence="2 3">Indonesia</strain>
        <tissue evidence="2">Blood</tissue>
    </source>
</reference>
<organism evidence="2 3">
    <name type="scientific">Pangasianodon hypophthalmus</name>
    <name type="common">Striped catfish</name>
    <name type="synonym">Helicophagus hypophthalmus</name>
    <dbReference type="NCBI Taxonomy" id="310915"/>
    <lineage>
        <taxon>Eukaryota</taxon>
        <taxon>Metazoa</taxon>
        <taxon>Chordata</taxon>
        <taxon>Craniata</taxon>
        <taxon>Vertebrata</taxon>
        <taxon>Euteleostomi</taxon>
        <taxon>Actinopterygii</taxon>
        <taxon>Neopterygii</taxon>
        <taxon>Teleostei</taxon>
        <taxon>Ostariophysi</taxon>
        <taxon>Siluriformes</taxon>
        <taxon>Pangasiidae</taxon>
        <taxon>Pangasianodon</taxon>
    </lineage>
</organism>
<name>A0A5N5PBG8_PANHP</name>
<sequence length="132" mass="14542">MDEDNELESAMLNIPPPPPKLREKSPPPSSSSSSSSAAELRQSTETGKGFYTLSSALEHSYSEFHNQVPSAALSIPPADTKKEPVDDLPALKSPVPLLKQLMFLVPEQSRSTRTERTVSTTDVFYVMFIKFT</sequence>
<dbReference type="AlphaFoldDB" id="A0A5N5PBG8"/>
<keyword evidence="3" id="KW-1185">Reference proteome</keyword>